<evidence type="ECO:0008006" key="4">
    <source>
        <dbReference type="Google" id="ProtNLM"/>
    </source>
</evidence>
<dbReference type="Proteomes" id="UP000216339">
    <property type="component" value="Unassembled WGS sequence"/>
</dbReference>
<reference evidence="2 3" key="1">
    <citation type="submission" date="2016-11" db="EMBL/GenBank/DDBJ databases">
        <title>Study of marine rhodopsin-containing bacteria.</title>
        <authorList>
            <person name="Yoshizawa S."/>
            <person name="Kumagai Y."/>
            <person name="Kogure K."/>
        </authorList>
    </citation>
    <scope>NUCLEOTIDE SEQUENCE [LARGE SCALE GENOMIC DNA]</scope>
    <source>
        <strain evidence="2 3">SAORIC-28</strain>
    </source>
</reference>
<comment type="caution">
    <text evidence="2">The sequence shown here is derived from an EMBL/GenBank/DDBJ whole genome shotgun (WGS) entry which is preliminary data.</text>
</comment>
<evidence type="ECO:0000256" key="1">
    <source>
        <dbReference type="SAM" id="SignalP"/>
    </source>
</evidence>
<dbReference type="OrthoDB" id="9808260at2"/>
<feature type="chain" id="PRO_5013238780" description="Capsule assembly Wzi family protein" evidence="1">
    <location>
        <begin position="19"/>
        <end position="548"/>
    </location>
</feature>
<protein>
    <recommendedName>
        <fullName evidence="4">Capsule assembly Wzi family protein</fullName>
    </recommendedName>
</protein>
<dbReference type="InterPro" id="IPR038636">
    <property type="entry name" value="Wzi_sf"/>
</dbReference>
<feature type="signal peptide" evidence="1">
    <location>
        <begin position="1"/>
        <end position="18"/>
    </location>
</feature>
<dbReference type="Gene3D" id="2.40.160.130">
    <property type="entry name" value="Capsule assembly protein Wzi"/>
    <property type="match status" value="1"/>
</dbReference>
<gene>
    <name evidence="2" type="ORF">BSZ37_13380</name>
</gene>
<evidence type="ECO:0000313" key="2">
    <source>
        <dbReference type="EMBL" id="PAP77354.1"/>
    </source>
</evidence>
<sequence>MRWTAAVALLLLPLAARAQPEIVPAEHRVYDWLADQRAAGALPEYRHETLPFDRAEVRRHLDSLAAHPARLGASGRFWLDEFRREFFEPLDRVHSYAGDGRAAFLDPDAERTFGFFRDSTWRVSIWGEGVVEGRAADDDLTPGGLARSAQLTFEASYMNRVGLYTSTLSGTQMTGSAQVLASDPVLAPLYYVSRDPTNIAGPFDRTTASLRVVGGPFSAEIANERLRYGASVDAPVVLADGADYLPFVRLGLMGRSVTVQAVHAALSSPSRFVVDDPVEGDVFLDAPQRYLALHRLEVQPTGWWTWAYTDMAVYGRRGPELAYLNPLFPAKAAEHALYDRDNTLFSLETTVRPIRGLEGNFTWLVDDLATATLGDGDYGNKWAIQTGLKLALPRTGATLFGEYVRIEPYTYSHRFQEDGFYFNSYIHNGFGLGHPLGPNADQWLVGLSAWMPYRARLRLSGRYVRKGENFLADDGTLVNVGGDVRIGEPPEDGRKAFLAGELYRGPGIRAAVELEPARGVALRFYGDVQYWDEQPTELFLRLGLAVRP</sequence>
<dbReference type="EMBL" id="MQWD01000001">
    <property type="protein sequence ID" value="PAP77354.1"/>
    <property type="molecule type" value="Genomic_DNA"/>
</dbReference>
<name>A0A271J2S8_9BACT</name>
<accession>A0A271J2S8</accession>
<dbReference type="AlphaFoldDB" id="A0A271J2S8"/>
<dbReference type="RefSeq" id="WP_143537661.1">
    <property type="nucleotide sequence ID" value="NZ_MQWD01000001.1"/>
</dbReference>
<proteinExistence type="predicted"/>
<organism evidence="2 3">
    <name type="scientific">Rubrivirga marina</name>
    <dbReference type="NCBI Taxonomy" id="1196024"/>
    <lineage>
        <taxon>Bacteria</taxon>
        <taxon>Pseudomonadati</taxon>
        <taxon>Rhodothermota</taxon>
        <taxon>Rhodothermia</taxon>
        <taxon>Rhodothermales</taxon>
        <taxon>Rubricoccaceae</taxon>
        <taxon>Rubrivirga</taxon>
    </lineage>
</organism>
<evidence type="ECO:0000313" key="3">
    <source>
        <dbReference type="Proteomes" id="UP000216339"/>
    </source>
</evidence>
<keyword evidence="3" id="KW-1185">Reference proteome</keyword>
<keyword evidence="1" id="KW-0732">Signal</keyword>